<feature type="region of interest" description="Disordered" evidence="1">
    <location>
        <begin position="40"/>
        <end position="96"/>
    </location>
</feature>
<reference evidence="2" key="1">
    <citation type="submission" date="2023-07" db="EMBL/GenBank/DDBJ databases">
        <title>Brevundimonas soil sp. nov., isolated from the soil of chemical plant.</title>
        <authorList>
            <person name="Wu N."/>
        </authorList>
    </citation>
    <scope>NUCLEOTIDE SEQUENCE</scope>
    <source>
        <strain evidence="2">XZ-24</strain>
    </source>
</reference>
<evidence type="ECO:0000313" key="3">
    <source>
        <dbReference type="Proteomes" id="UP001169063"/>
    </source>
</evidence>
<evidence type="ECO:0000313" key="2">
    <source>
        <dbReference type="EMBL" id="MDO1558388.1"/>
    </source>
</evidence>
<feature type="compositionally biased region" description="Acidic residues" evidence="1">
    <location>
        <begin position="46"/>
        <end position="70"/>
    </location>
</feature>
<dbReference type="Proteomes" id="UP001169063">
    <property type="component" value="Unassembled WGS sequence"/>
</dbReference>
<dbReference type="RefSeq" id="WP_302108801.1">
    <property type="nucleotide sequence ID" value="NZ_JAUKTR010000001.1"/>
</dbReference>
<organism evidence="2 3">
    <name type="scientific">Peiella sedimenti</name>
    <dbReference type="NCBI Taxonomy" id="3061083"/>
    <lineage>
        <taxon>Bacteria</taxon>
        <taxon>Pseudomonadati</taxon>
        <taxon>Pseudomonadota</taxon>
        <taxon>Alphaproteobacteria</taxon>
        <taxon>Caulobacterales</taxon>
        <taxon>Caulobacteraceae</taxon>
        <taxon>Peiella</taxon>
    </lineage>
</organism>
<protein>
    <submittedName>
        <fullName evidence="2">Uncharacterized protein</fullName>
    </submittedName>
</protein>
<comment type="caution">
    <text evidence="2">The sequence shown here is derived from an EMBL/GenBank/DDBJ whole genome shotgun (WGS) entry which is preliminary data.</text>
</comment>
<dbReference type="EMBL" id="JAUKTR010000001">
    <property type="protein sequence ID" value="MDO1558388.1"/>
    <property type="molecule type" value="Genomic_DNA"/>
</dbReference>
<feature type="compositionally biased region" description="Acidic residues" evidence="1">
    <location>
        <begin position="130"/>
        <end position="147"/>
    </location>
</feature>
<evidence type="ECO:0000256" key="1">
    <source>
        <dbReference type="SAM" id="MobiDB-lite"/>
    </source>
</evidence>
<accession>A0ABT8SIJ2</accession>
<feature type="region of interest" description="Disordered" evidence="1">
    <location>
        <begin position="1"/>
        <end position="23"/>
    </location>
</feature>
<name>A0ABT8SIJ2_9CAUL</name>
<feature type="region of interest" description="Disordered" evidence="1">
    <location>
        <begin position="114"/>
        <end position="147"/>
    </location>
</feature>
<sequence length="147" mass="16206">MPEIDGYDEQDQSEVFDETHLDDEGDLEAVFELTPDVMDMTHLPEDDADDLDDEDALSAEGVEPEADDGFLSEQPEGTMSGDPDLDDLGAYPREVAARPSEIELTYVGSVEDMKGAQSSAAHWETRRELSDDDLQSLGYVDDEGETQ</sequence>
<gene>
    <name evidence="2" type="ORF">Q0812_02970</name>
</gene>
<keyword evidence="3" id="KW-1185">Reference proteome</keyword>
<proteinExistence type="predicted"/>